<name>A0A0D0HAF0_9BACT</name>
<dbReference type="InterPro" id="IPR008334">
    <property type="entry name" value="5'-Nucleotdase_C"/>
</dbReference>
<dbReference type="Gene3D" id="3.90.780.10">
    <property type="entry name" value="5'-Nucleotidase, C-terminal domain"/>
    <property type="match status" value="1"/>
</dbReference>
<dbReference type="PROSITE" id="PS51257">
    <property type="entry name" value="PROKAR_LIPOPROTEIN"/>
    <property type="match status" value="1"/>
</dbReference>
<dbReference type="InterPro" id="IPR006179">
    <property type="entry name" value="5_nucleotidase/apyrase"/>
</dbReference>
<gene>
    <name evidence="2" type="ORF">ST44_12115</name>
</gene>
<keyword evidence="3" id="KW-1185">Reference proteome</keyword>
<accession>A0A0D0HAF0</accession>
<evidence type="ECO:0000259" key="1">
    <source>
        <dbReference type="Pfam" id="PF02872"/>
    </source>
</evidence>
<dbReference type="PANTHER" id="PTHR11575">
    <property type="entry name" value="5'-NUCLEOTIDASE-RELATED"/>
    <property type="match status" value="1"/>
</dbReference>
<dbReference type="GeneID" id="93484453"/>
<proteinExistence type="predicted"/>
<dbReference type="Proteomes" id="UP000032046">
    <property type="component" value="Unassembled WGS sequence"/>
</dbReference>
<organism evidence="2 3">
    <name type="scientific">Prevotella pectinovora</name>
    <dbReference type="NCBI Taxonomy" id="1602169"/>
    <lineage>
        <taxon>Bacteria</taxon>
        <taxon>Pseudomonadati</taxon>
        <taxon>Bacteroidota</taxon>
        <taxon>Bacteroidia</taxon>
        <taxon>Bacteroidales</taxon>
        <taxon>Prevotellaceae</taxon>
        <taxon>Prevotella</taxon>
    </lineage>
</organism>
<feature type="domain" description="5'-Nucleotidase C-terminal" evidence="1">
    <location>
        <begin position="66"/>
        <end position="209"/>
    </location>
</feature>
<dbReference type="EMBL" id="JXQK01000088">
    <property type="protein sequence ID" value="KIP60177.1"/>
    <property type="molecule type" value="Genomic_DNA"/>
</dbReference>
<dbReference type="GO" id="GO:0009166">
    <property type="term" value="P:nucleotide catabolic process"/>
    <property type="evidence" value="ECO:0007669"/>
    <property type="project" value="InterPro"/>
</dbReference>
<dbReference type="InterPro" id="IPR036907">
    <property type="entry name" value="5'-Nucleotdase_C_sf"/>
</dbReference>
<dbReference type="PANTHER" id="PTHR11575:SF24">
    <property type="entry name" value="5'-NUCLEOTIDASE"/>
    <property type="match status" value="1"/>
</dbReference>
<dbReference type="RefSeq" id="WP_042520225.1">
    <property type="nucleotide sequence ID" value="NZ_DBEXRU010000303.1"/>
</dbReference>
<dbReference type="SUPFAM" id="SSF55816">
    <property type="entry name" value="5'-nucleotidase (syn. UDP-sugar hydrolase), C-terminal domain"/>
    <property type="match status" value="1"/>
</dbReference>
<dbReference type="PRINTS" id="PR01607">
    <property type="entry name" value="APYRASEFAMLY"/>
</dbReference>
<dbReference type="STRING" id="1602171.ST44_12115"/>
<sequence>MNKQLSITFVAAATMLSASCVSHYEMQNVDRSRILIDSRYDKADAKSEAFIAPFRAQVDSVMGPVVGKTAKALESYQPESPLSNLLSDILLWSGKDFGEKPDFAVYNVGGIRAAFPKGNITYGDVLDVAPFENKLCFCSLTGEKVTELFQQMAGWGGQGVSQGVAAVMDKDLHLLSLKINGEEVDPKRVYRIATLDYVAEGNDRMVAFKSKTDVKNPDGKKNNVRDLIIRYFKEASAKGIVIDANVEGRFVRNK</sequence>
<protein>
    <submittedName>
        <fullName evidence="2">5'-nucleotidase</fullName>
    </submittedName>
</protein>
<dbReference type="AlphaFoldDB" id="A0A0D0HAF0"/>
<evidence type="ECO:0000313" key="2">
    <source>
        <dbReference type="EMBL" id="KIP60177.1"/>
    </source>
</evidence>
<dbReference type="Pfam" id="PF02872">
    <property type="entry name" value="5_nucleotid_C"/>
    <property type="match status" value="1"/>
</dbReference>
<dbReference type="GO" id="GO:0016787">
    <property type="term" value="F:hydrolase activity"/>
    <property type="evidence" value="ECO:0007669"/>
    <property type="project" value="InterPro"/>
</dbReference>
<comment type="caution">
    <text evidence="2">The sequence shown here is derived from an EMBL/GenBank/DDBJ whole genome shotgun (WGS) entry which is preliminary data.</text>
</comment>
<evidence type="ECO:0000313" key="3">
    <source>
        <dbReference type="Proteomes" id="UP000032046"/>
    </source>
</evidence>
<reference evidence="2 3" key="1">
    <citation type="submission" date="2015-01" db="EMBL/GenBank/DDBJ databases">
        <title>Comparative genomics of non-oral Prevotella species.</title>
        <authorList>
            <person name="Accetto T."/>
            <person name="Nograsek B."/>
            <person name="Avgustin G."/>
        </authorList>
    </citation>
    <scope>NUCLEOTIDE SEQUENCE [LARGE SCALE GENOMIC DNA]</scope>
    <source>
        <strain evidence="2 3">P5-119</strain>
    </source>
</reference>